<evidence type="ECO:0000313" key="3">
    <source>
        <dbReference type="Proteomes" id="UP001054945"/>
    </source>
</evidence>
<organism evidence="2 3">
    <name type="scientific">Caerostris extrusa</name>
    <name type="common">Bark spider</name>
    <name type="synonym">Caerostris bankana</name>
    <dbReference type="NCBI Taxonomy" id="172846"/>
    <lineage>
        <taxon>Eukaryota</taxon>
        <taxon>Metazoa</taxon>
        <taxon>Ecdysozoa</taxon>
        <taxon>Arthropoda</taxon>
        <taxon>Chelicerata</taxon>
        <taxon>Arachnida</taxon>
        <taxon>Araneae</taxon>
        <taxon>Araneomorphae</taxon>
        <taxon>Entelegynae</taxon>
        <taxon>Araneoidea</taxon>
        <taxon>Araneidae</taxon>
        <taxon>Caerostris</taxon>
    </lineage>
</organism>
<sequence>MRKRNKKTRVKSKKMYQFLQKPQKHGNLVKQMENIVLYILEIITKIKKDWSRHSSEPNSNTDKINDDDEVYLSFDTHDFLKLNEKFGTNPKTVFMKNDLTDWSERVPVPQTEQPNIVLLENRTLWELLDSEENESQQSTSKLSTDENEDNQGRITFPSETEYKENHPLKSGKRGQEISELELNSSSKEKSKGCEHTVEQPTSQSPLEKTYLNLNESDLHILSTPESDKTNLDPSFMPTPILRITRSKLEVDDQEKKRGKSAGNIPNTVAIKKSRKQRPSKWFRRNNVPTESLDGESLSLLDSQLIDEKDIPDHTAVSLNIRSMPTEPKQVEKVDTNLVVHTHEATEKLQLRMLDSRHIYNEMVGEYTGRNVGNLDETWRNIGVPVTGRSWLRSYLTTQVIRRYQKQWNLENPPVDDEIKELAIPVLKPHECSYGLGSYFSHRSLFGSVRTWYFSKKLREYQKTMQS</sequence>
<reference evidence="2 3" key="1">
    <citation type="submission" date="2021-06" db="EMBL/GenBank/DDBJ databases">
        <title>Caerostris extrusa draft genome.</title>
        <authorList>
            <person name="Kono N."/>
            <person name="Arakawa K."/>
        </authorList>
    </citation>
    <scope>NUCLEOTIDE SEQUENCE [LARGE SCALE GENOMIC DNA]</scope>
</reference>
<feature type="compositionally biased region" description="Basic and acidic residues" evidence="1">
    <location>
        <begin position="186"/>
        <end position="197"/>
    </location>
</feature>
<feature type="compositionally biased region" description="Basic residues" evidence="1">
    <location>
        <begin position="271"/>
        <end position="283"/>
    </location>
</feature>
<feature type="region of interest" description="Disordered" evidence="1">
    <location>
        <begin position="247"/>
        <end position="287"/>
    </location>
</feature>
<feature type="region of interest" description="Disordered" evidence="1">
    <location>
        <begin position="130"/>
        <end position="207"/>
    </location>
</feature>
<dbReference type="EMBL" id="BPLR01004639">
    <property type="protein sequence ID" value="GIX96374.1"/>
    <property type="molecule type" value="Genomic_DNA"/>
</dbReference>
<proteinExistence type="predicted"/>
<protein>
    <submittedName>
        <fullName evidence="2">Uncharacterized protein</fullName>
    </submittedName>
</protein>
<evidence type="ECO:0000256" key="1">
    <source>
        <dbReference type="SAM" id="MobiDB-lite"/>
    </source>
</evidence>
<keyword evidence="3" id="KW-1185">Reference proteome</keyword>
<name>A0AAV4PKH1_CAEEX</name>
<gene>
    <name evidence="2" type="primary">AVEN_174774_1</name>
    <name evidence="2" type="ORF">CEXT_221551</name>
</gene>
<dbReference type="Proteomes" id="UP001054945">
    <property type="component" value="Unassembled WGS sequence"/>
</dbReference>
<accession>A0AAV4PKH1</accession>
<dbReference type="AlphaFoldDB" id="A0AAV4PKH1"/>
<comment type="caution">
    <text evidence="2">The sequence shown here is derived from an EMBL/GenBank/DDBJ whole genome shotgun (WGS) entry which is preliminary data.</text>
</comment>
<feature type="compositionally biased region" description="Polar residues" evidence="1">
    <location>
        <begin position="198"/>
        <end position="207"/>
    </location>
</feature>
<evidence type="ECO:0000313" key="2">
    <source>
        <dbReference type="EMBL" id="GIX96374.1"/>
    </source>
</evidence>